<evidence type="ECO:0000313" key="1">
    <source>
        <dbReference type="EMBL" id="KAG5623202.1"/>
    </source>
</evidence>
<name>A0A9J6AGI5_SOLCO</name>
<gene>
    <name evidence="1" type="ORF">H5410_008420</name>
</gene>
<dbReference type="Proteomes" id="UP000824120">
    <property type="component" value="Chromosome 2"/>
</dbReference>
<dbReference type="AlphaFoldDB" id="A0A9J6AGI5"/>
<comment type="caution">
    <text evidence="1">The sequence shown here is derived from an EMBL/GenBank/DDBJ whole genome shotgun (WGS) entry which is preliminary data.</text>
</comment>
<dbReference type="EMBL" id="JACXVP010000002">
    <property type="protein sequence ID" value="KAG5623202.1"/>
    <property type="molecule type" value="Genomic_DNA"/>
</dbReference>
<protein>
    <submittedName>
        <fullName evidence="1">Uncharacterized protein</fullName>
    </submittedName>
</protein>
<accession>A0A9J6AGI5</accession>
<proteinExistence type="predicted"/>
<keyword evidence="2" id="KW-1185">Reference proteome</keyword>
<reference evidence="1 2" key="1">
    <citation type="submission" date="2020-09" db="EMBL/GenBank/DDBJ databases">
        <title>De no assembly of potato wild relative species, Solanum commersonii.</title>
        <authorList>
            <person name="Cho K."/>
        </authorList>
    </citation>
    <scope>NUCLEOTIDE SEQUENCE [LARGE SCALE GENOMIC DNA]</scope>
    <source>
        <strain evidence="1">LZ3.2</strain>
        <tissue evidence="1">Leaf</tissue>
    </source>
</reference>
<organism evidence="1 2">
    <name type="scientific">Solanum commersonii</name>
    <name type="common">Commerson's wild potato</name>
    <name type="synonym">Commerson's nightshade</name>
    <dbReference type="NCBI Taxonomy" id="4109"/>
    <lineage>
        <taxon>Eukaryota</taxon>
        <taxon>Viridiplantae</taxon>
        <taxon>Streptophyta</taxon>
        <taxon>Embryophyta</taxon>
        <taxon>Tracheophyta</taxon>
        <taxon>Spermatophyta</taxon>
        <taxon>Magnoliopsida</taxon>
        <taxon>eudicotyledons</taxon>
        <taxon>Gunneridae</taxon>
        <taxon>Pentapetalae</taxon>
        <taxon>asterids</taxon>
        <taxon>lamiids</taxon>
        <taxon>Solanales</taxon>
        <taxon>Solanaceae</taxon>
        <taxon>Solanoideae</taxon>
        <taxon>Solaneae</taxon>
        <taxon>Solanum</taxon>
    </lineage>
</organism>
<evidence type="ECO:0000313" key="2">
    <source>
        <dbReference type="Proteomes" id="UP000824120"/>
    </source>
</evidence>
<sequence>MNHEYMRWVFGQKNQMNRLFFSGSRKMWRALLPYHSRSLAFLLLLFPSPTTTLFPALSWRLKAIINLKNSTQIKIK</sequence>